<dbReference type="GO" id="GO:0005886">
    <property type="term" value="C:plasma membrane"/>
    <property type="evidence" value="ECO:0007669"/>
    <property type="project" value="UniProtKB-SubCell"/>
</dbReference>
<evidence type="ECO:0000256" key="11">
    <source>
        <dbReference type="ARBA" id="ARBA00023180"/>
    </source>
</evidence>
<dbReference type="Pfam" id="PF01130">
    <property type="entry name" value="CD36"/>
    <property type="match status" value="1"/>
</dbReference>
<dbReference type="PRINTS" id="PR01609">
    <property type="entry name" value="CD36FAMILY"/>
</dbReference>
<keyword evidence="9" id="KW-1015">Disulfide bond</keyword>
<keyword evidence="10" id="KW-0675">Receptor</keyword>
<keyword evidence="7 12" id="KW-1133">Transmembrane helix</keyword>
<dbReference type="AlphaFoldDB" id="A0A1S5VFW0"/>
<evidence type="ECO:0000256" key="4">
    <source>
        <dbReference type="ARBA" id="ARBA00022606"/>
    </source>
</evidence>
<keyword evidence="3" id="KW-1003">Cell membrane</keyword>
<dbReference type="PANTHER" id="PTHR11923">
    <property type="entry name" value="SCAVENGER RECEPTOR CLASS B TYPE-1 SR-B1"/>
    <property type="match status" value="1"/>
</dbReference>
<evidence type="ECO:0000256" key="5">
    <source>
        <dbReference type="ARBA" id="ARBA00022692"/>
    </source>
</evidence>
<sequence length="523" mass="58396">MKLFMKLGIAGGAMFAFGILIGFIIFPPFLKSQVKKQSSLKAGSELREMWTTLPFPLDFKVYLFNVTNPEEIAAGAKPIVKEVGPFFYDEYKNKVNLVDDEEDDTVEFSFQKTWYFNQAKSGPGLTEYTEIIFPHMLILGAVMTTLRTQPTMVGAVGKALDSVLHKPESVFMKTTPRELLWEGMLIDCTVKDGAGKALCKELRKDDSGLLKEGENYRIALFGHQNGTASRDRIKVKRGLKQILDVGVVQTFNNKTKLDTWVEKGNCNTLNGTDSTIFHPFLYDNEDIVSFSSDICRSVSARFQQKSSVGGIKTNRYTASLGDMSKDPEIKCLCPTEDTCLKKGLMDLFNCVKAPIVASLPHLYQVEKEYLSQVDGLHPNEHEHELFIEFEPFTGSPLSARNRLQFNMFIQNVTKFKLMKTFPSALMPLFWIEEGILLGDDILSQIKMVFTLMSVVSGMKWTMITLGLGLGGAAGGLFYKAQQNSQKLDITKIVTKSSQNGGEKQWPVNISTVQGATAQPHLDS</sequence>
<name>A0A1S5VFW0_9HYME</name>
<keyword evidence="4" id="KW-0716">Sensory transduction</keyword>
<protein>
    <submittedName>
        <fullName evidence="13">Sensory neuron membrane protein 1</fullName>
    </submittedName>
</protein>
<comment type="similarity">
    <text evidence="2">Belongs to the CD36 family.</text>
</comment>
<feature type="transmembrane region" description="Helical" evidence="12">
    <location>
        <begin position="460"/>
        <end position="478"/>
    </location>
</feature>
<dbReference type="GO" id="GO:0005737">
    <property type="term" value="C:cytoplasm"/>
    <property type="evidence" value="ECO:0007669"/>
    <property type="project" value="TreeGrafter"/>
</dbReference>
<reference evidence="13" key="1">
    <citation type="journal article" date="2017" name="Comp. Biochem. Physiol. Part D Genomics Proteomics">
        <title>Candidate chemosensory genes identified in the endoparasitoid Meteorus pulchricornis (Hymenoptera: Braconidae) by antennal transcriptome analysis.</title>
        <authorList>
            <person name="Sheng S."/>
            <person name="Liao C.W."/>
            <person name="Zheng Y."/>
            <person name="Zhou Y."/>
            <person name="Xu Y."/>
            <person name="Song W.M."/>
            <person name="He P."/>
            <person name="Zhang J."/>
            <person name="Wu F.A."/>
        </authorList>
    </citation>
    <scope>NUCLEOTIDE SEQUENCE</scope>
    <source>
        <strain evidence="13">Zhenjiang</strain>
    </source>
</reference>
<organism evidence="13">
    <name type="scientific">Meteorus pulchricornis</name>
    <dbReference type="NCBI Taxonomy" id="51522"/>
    <lineage>
        <taxon>Eukaryota</taxon>
        <taxon>Metazoa</taxon>
        <taxon>Ecdysozoa</taxon>
        <taxon>Arthropoda</taxon>
        <taxon>Hexapoda</taxon>
        <taxon>Insecta</taxon>
        <taxon>Pterygota</taxon>
        <taxon>Neoptera</taxon>
        <taxon>Endopterygota</taxon>
        <taxon>Hymenoptera</taxon>
        <taxon>Apocrita</taxon>
        <taxon>Ichneumonoidea</taxon>
        <taxon>Braconidae</taxon>
        <taxon>Meteorinae</taxon>
        <taxon>Meteorus</taxon>
    </lineage>
</organism>
<evidence type="ECO:0000256" key="7">
    <source>
        <dbReference type="ARBA" id="ARBA00022989"/>
    </source>
</evidence>
<dbReference type="PANTHER" id="PTHR11923:SF69">
    <property type="entry name" value="SENSORY NEURON MEMBRANE PROTEIN 1"/>
    <property type="match status" value="1"/>
</dbReference>
<evidence type="ECO:0000256" key="8">
    <source>
        <dbReference type="ARBA" id="ARBA00023136"/>
    </source>
</evidence>
<dbReference type="GO" id="GO:0007608">
    <property type="term" value="P:sensory perception of smell"/>
    <property type="evidence" value="ECO:0007669"/>
    <property type="project" value="UniProtKB-KW"/>
</dbReference>
<dbReference type="EMBL" id="KY445586">
    <property type="protein sequence ID" value="AQN78521.1"/>
    <property type="molecule type" value="mRNA"/>
</dbReference>
<evidence type="ECO:0000256" key="2">
    <source>
        <dbReference type="ARBA" id="ARBA00010532"/>
    </source>
</evidence>
<evidence type="ECO:0000256" key="10">
    <source>
        <dbReference type="ARBA" id="ARBA00023170"/>
    </source>
</evidence>
<evidence type="ECO:0000256" key="6">
    <source>
        <dbReference type="ARBA" id="ARBA00022725"/>
    </source>
</evidence>
<keyword evidence="6" id="KW-0552">Olfaction</keyword>
<dbReference type="InterPro" id="IPR002159">
    <property type="entry name" value="CD36_fam"/>
</dbReference>
<dbReference type="GO" id="GO:0005044">
    <property type="term" value="F:scavenger receptor activity"/>
    <property type="evidence" value="ECO:0007669"/>
    <property type="project" value="TreeGrafter"/>
</dbReference>
<evidence type="ECO:0000256" key="3">
    <source>
        <dbReference type="ARBA" id="ARBA00022475"/>
    </source>
</evidence>
<feature type="transmembrane region" description="Helical" evidence="12">
    <location>
        <begin position="7"/>
        <end position="30"/>
    </location>
</feature>
<evidence type="ECO:0000313" key="13">
    <source>
        <dbReference type="EMBL" id="AQN78521.1"/>
    </source>
</evidence>
<proteinExistence type="evidence at transcript level"/>
<keyword evidence="8 12" id="KW-0472">Membrane</keyword>
<keyword evidence="11" id="KW-0325">Glycoprotein</keyword>
<accession>A0A1S5VFW0</accession>
<keyword evidence="5 12" id="KW-0812">Transmembrane</keyword>
<evidence type="ECO:0000256" key="12">
    <source>
        <dbReference type="SAM" id="Phobius"/>
    </source>
</evidence>
<evidence type="ECO:0000256" key="1">
    <source>
        <dbReference type="ARBA" id="ARBA00004651"/>
    </source>
</evidence>
<evidence type="ECO:0000256" key="9">
    <source>
        <dbReference type="ARBA" id="ARBA00023157"/>
    </source>
</evidence>
<comment type="subcellular location">
    <subcellularLocation>
        <location evidence="1">Cell membrane</location>
        <topology evidence="1">Multi-pass membrane protein</topology>
    </subcellularLocation>
</comment>